<evidence type="ECO:0000256" key="2">
    <source>
        <dbReference type="ARBA" id="ARBA00022801"/>
    </source>
</evidence>
<feature type="compositionally biased region" description="Polar residues" evidence="3">
    <location>
        <begin position="22"/>
        <end position="31"/>
    </location>
</feature>
<name>A0A8H5C1U5_9AGAR</name>
<feature type="compositionally biased region" description="Polar residues" evidence="3">
    <location>
        <begin position="1"/>
        <end position="10"/>
    </location>
</feature>
<dbReference type="SUPFAM" id="SSF52972">
    <property type="entry name" value="ITPase-like"/>
    <property type="match status" value="1"/>
</dbReference>
<dbReference type="InterPro" id="IPR002637">
    <property type="entry name" value="RdgB/HAM1"/>
</dbReference>
<dbReference type="AlphaFoldDB" id="A0A8H5C1U5"/>
<dbReference type="Pfam" id="PF01725">
    <property type="entry name" value="Ham1p_like"/>
    <property type="match status" value="1"/>
</dbReference>
<dbReference type="EMBL" id="JAACJK010000109">
    <property type="protein sequence ID" value="KAF5333620.1"/>
    <property type="molecule type" value="Genomic_DNA"/>
</dbReference>
<dbReference type="InterPro" id="IPR029001">
    <property type="entry name" value="ITPase-like_fam"/>
</dbReference>
<evidence type="ECO:0000256" key="1">
    <source>
        <dbReference type="ARBA" id="ARBA00008023"/>
    </source>
</evidence>
<dbReference type="OrthoDB" id="6288734at2759"/>
<comment type="caution">
    <text evidence="4">The sequence shown here is derived from an EMBL/GenBank/DDBJ whole genome shotgun (WGS) entry which is preliminary data.</text>
</comment>
<evidence type="ECO:0000256" key="3">
    <source>
        <dbReference type="SAM" id="MobiDB-lite"/>
    </source>
</evidence>
<dbReference type="PANTHER" id="PTHR11067">
    <property type="entry name" value="INOSINE TRIPHOSPHATE PYROPHOSPHATASE/HAM1 PROTEIN"/>
    <property type="match status" value="1"/>
</dbReference>
<keyword evidence="2" id="KW-0378">Hydrolase</keyword>
<dbReference type="Gene3D" id="3.90.950.10">
    <property type="match status" value="1"/>
</dbReference>
<dbReference type="GO" id="GO:0009143">
    <property type="term" value="P:nucleoside triphosphate catabolic process"/>
    <property type="evidence" value="ECO:0007669"/>
    <property type="project" value="InterPro"/>
</dbReference>
<organism evidence="4 5">
    <name type="scientific">Ephemerocybe angulata</name>
    <dbReference type="NCBI Taxonomy" id="980116"/>
    <lineage>
        <taxon>Eukaryota</taxon>
        <taxon>Fungi</taxon>
        <taxon>Dikarya</taxon>
        <taxon>Basidiomycota</taxon>
        <taxon>Agaricomycotina</taxon>
        <taxon>Agaricomycetes</taxon>
        <taxon>Agaricomycetidae</taxon>
        <taxon>Agaricales</taxon>
        <taxon>Agaricineae</taxon>
        <taxon>Psathyrellaceae</taxon>
        <taxon>Ephemerocybe</taxon>
    </lineage>
</organism>
<dbReference type="GO" id="GO:0047429">
    <property type="term" value="F:nucleoside triphosphate diphosphatase activity"/>
    <property type="evidence" value="ECO:0007669"/>
    <property type="project" value="InterPro"/>
</dbReference>
<accession>A0A8H5C1U5</accession>
<proteinExistence type="inferred from homology"/>
<feature type="region of interest" description="Disordered" evidence="3">
    <location>
        <begin position="1"/>
        <end position="31"/>
    </location>
</feature>
<keyword evidence="5" id="KW-1185">Reference proteome</keyword>
<comment type="similarity">
    <text evidence="1">Belongs to the HAM1 NTPase family.</text>
</comment>
<evidence type="ECO:0000313" key="4">
    <source>
        <dbReference type="EMBL" id="KAF5333620.1"/>
    </source>
</evidence>
<dbReference type="GO" id="GO:0005737">
    <property type="term" value="C:cytoplasm"/>
    <property type="evidence" value="ECO:0007669"/>
    <property type="project" value="TreeGrafter"/>
</dbReference>
<gene>
    <name evidence="4" type="ORF">D9611_002786</name>
</gene>
<sequence length="162" mass="17686">MQTRSRTQDTALGFTALGASPVPSTSNTSWQTSDTKALNKLLDGPSDRGAEAICTFAYSAGPGTEPLIFEGRTAGEIVQSRGTKVFGWDAIFAGHLTSHDLGNEKSLWALIYRPRQCWTLPHQHTFKLPRCDETTEALRSSKSKATFRVLQSPRGTKLKATS</sequence>
<dbReference type="Proteomes" id="UP000541558">
    <property type="component" value="Unassembled WGS sequence"/>
</dbReference>
<protein>
    <submittedName>
        <fullName evidence="4">Uncharacterized protein</fullName>
    </submittedName>
</protein>
<reference evidence="4 5" key="1">
    <citation type="journal article" date="2020" name="ISME J.">
        <title>Uncovering the hidden diversity of litter-decomposition mechanisms in mushroom-forming fungi.</title>
        <authorList>
            <person name="Floudas D."/>
            <person name="Bentzer J."/>
            <person name="Ahren D."/>
            <person name="Johansson T."/>
            <person name="Persson P."/>
            <person name="Tunlid A."/>
        </authorList>
    </citation>
    <scope>NUCLEOTIDE SEQUENCE [LARGE SCALE GENOMIC DNA]</scope>
    <source>
        <strain evidence="4 5">CBS 175.51</strain>
    </source>
</reference>
<evidence type="ECO:0000313" key="5">
    <source>
        <dbReference type="Proteomes" id="UP000541558"/>
    </source>
</evidence>
<dbReference type="PANTHER" id="PTHR11067:SF9">
    <property type="entry name" value="INOSINE TRIPHOSPHATE PYROPHOSPHATASE"/>
    <property type="match status" value="1"/>
</dbReference>